<dbReference type="PANTHER" id="PTHR30481:SF4">
    <property type="entry name" value="SITE-SPECIFIC DNA-METHYLTRANSFERASE (ADENINE-SPECIFIC)"/>
    <property type="match status" value="1"/>
</dbReference>
<accession>A0A7G5N281</accession>
<dbReference type="SUPFAM" id="SSF53335">
    <property type="entry name" value="S-adenosyl-L-methionine-dependent methyltransferases"/>
    <property type="match status" value="1"/>
</dbReference>
<proteinExistence type="predicted"/>
<keyword evidence="2" id="KW-0808">Transferase</keyword>
<keyword evidence="1 4" id="KW-0489">Methyltransferase</keyword>
<dbReference type="PIRSF" id="PIRSF000398">
    <property type="entry name" value="M_m6A_EcoRV"/>
    <property type="match status" value="1"/>
</dbReference>
<reference evidence="4 5" key="1">
    <citation type="submission" date="2019-04" db="EMBL/GenBank/DDBJ databases">
        <authorList>
            <person name="Schori C."/>
            <person name="Ahrens C."/>
        </authorList>
    </citation>
    <scope>NUCLEOTIDE SEQUENCE [LARGE SCALE GENOMIC DNA]</scope>
    <source>
        <strain evidence="4 5">DSM 2950</strain>
    </source>
</reference>
<evidence type="ECO:0000313" key="4">
    <source>
        <dbReference type="EMBL" id="QMW80974.1"/>
    </source>
</evidence>
<protein>
    <submittedName>
        <fullName evidence="4">DNA adenine methylase</fullName>
    </submittedName>
</protein>
<dbReference type="InterPro" id="IPR012263">
    <property type="entry name" value="M_m6A_EcoRV"/>
</dbReference>
<keyword evidence="3" id="KW-0949">S-adenosyl-L-methionine</keyword>
<name>A0A7G5N281_9FIRM</name>
<dbReference type="GO" id="GO:0009007">
    <property type="term" value="F:site-specific DNA-methyltransferase (adenine-specific) activity"/>
    <property type="evidence" value="ECO:0007669"/>
    <property type="project" value="UniProtKB-EC"/>
</dbReference>
<dbReference type="EMBL" id="CP039126">
    <property type="protein sequence ID" value="QMW80974.1"/>
    <property type="molecule type" value="Genomic_DNA"/>
</dbReference>
<dbReference type="Gene3D" id="3.40.50.150">
    <property type="entry name" value="Vaccinia Virus protein VP39"/>
    <property type="match status" value="2"/>
</dbReference>
<evidence type="ECO:0000256" key="1">
    <source>
        <dbReference type="ARBA" id="ARBA00022603"/>
    </source>
</evidence>
<dbReference type="Pfam" id="PF02086">
    <property type="entry name" value="MethyltransfD12"/>
    <property type="match status" value="1"/>
</dbReference>
<dbReference type="InterPro" id="IPR029063">
    <property type="entry name" value="SAM-dependent_MTases_sf"/>
</dbReference>
<dbReference type="PRINTS" id="PR00505">
    <property type="entry name" value="D12N6MTFRASE"/>
</dbReference>
<sequence length="265" mass="30833">MNCVLKYPGAKNRIAPWICEYIPAHDVYLEPYFGSGAVFFHKVPARIETINDLDGDVVNFFQVIREEADELAGKLELTPYSREEYYKAYENNLGLSPVERARRFAVRCWMGFGCGNLYRNGFRSSQQHTGPLNTKMWQRFPETVMAASVRLKDAQIENLPAIELIQRYDTPDVFIYADPPYLHGTRKNYLYKHEMEDDEHVELLNLLAGHPGKVLLSGYENDLYNRMLTGWRKVHKKNQAEAGVSRVETLWMNYDIGQEELFFMD</sequence>
<evidence type="ECO:0000256" key="3">
    <source>
        <dbReference type="ARBA" id="ARBA00022691"/>
    </source>
</evidence>
<dbReference type="RefSeq" id="WP_018597003.1">
    <property type="nucleotide sequence ID" value="NZ_CABLBP010000005.1"/>
</dbReference>
<evidence type="ECO:0000313" key="5">
    <source>
        <dbReference type="Proteomes" id="UP000515789"/>
    </source>
</evidence>
<dbReference type="Proteomes" id="UP000515789">
    <property type="component" value="Chromosome"/>
</dbReference>
<dbReference type="GO" id="GO:0043565">
    <property type="term" value="F:sequence-specific DNA binding"/>
    <property type="evidence" value="ECO:0007669"/>
    <property type="project" value="TreeGrafter"/>
</dbReference>
<gene>
    <name evidence="4" type="ORF">E5259_27290</name>
</gene>
<dbReference type="GO" id="GO:1904047">
    <property type="term" value="F:S-adenosyl-L-methionine binding"/>
    <property type="evidence" value="ECO:0007669"/>
    <property type="project" value="TreeGrafter"/>
</dbReference>
<dbReference type="REBASE" id="439615">
    <property type="entry name" value="M.Bpr2950ORF27290P"/>
</dbReference>
<dbReference type="AlphaFoldDB" id="A0A7G5N281"/>
<dbReference type="GO" id="GO:0032259">
    <property type="term" value="P:methylation"/>
    <property type="evidence" value="ECO:0007669"/>
    <property type="project" value="UniProtKB-KW"/>
</dbReference>
<organism evidence="4 5">
    <name type="scientific">Blautia producta</name>
    <dbReference type="NCBI Taxonomy" id="33035"/>
    <lineage>
        <taxon>Bacteria</taxon>
        <taxon>Bacillati</taxon>
        <taxon>Bacillota</taxon>
        <taxon>Clostridia</taxon>
        <taxon>Lachnospirales</taxon>
        <taxon>Lachnospiraceae</taxon>
        <taxon>Blautia</taxon>
    </lineage>
</organism>
<dbReference type="InterPro" id="IPR012327">
    <property type="entry name" value="MeTrfase_D12"/>
</dbReference>
<evidence type="ECO:0000256" key="2">
    <source>
        <dbReference type="ARBA" id="ARBA00022679"/>
    </source>
</evidence>
<dbReference type="GO" id="GO:0009307">
    <property type="term" value="P:DNA restriction-modification system"/>
    <property type="evidence" value="ECO:0007669"/>
    <property type="project" value="InterPro"/>
</dbReference>
<dbReference type="GO" id="GO:0006298">
    <property type="term" value="P:mismatch repair"/>
    <property type="evidence" value="ECO:0007669"/>
    <property type="project" value="TreeGrafter"/>
</dbReference>
<dbReference type="PANTHER" id="PTHR30481">
    <property type="entry name" value="DNA ADENINE METHYLASE"/>
    <property type="match status" value="1"/>
</dbReference>